<accession>A0A835CNV5</accession>
<reference evidence="2 3" key="1">
    <citation type="submission" date="2020-08" db="EMBL/GenBank/DDBJ databases">
        <title>Aphidius gifuensis genome sequencing and assembly.</title>
        <authorList>
            <person name="Du Z."/>
        </authorList>
    </citation>
    <scope>NUCLEOTIDE SEQUENCE [LARGE SCALE GENOMIC DNA]</scope>
    <source>
        <strain evidence="2">YNYX2018</strain>
        <tissue evidence="2">Adults</tissue>
    </source>
</reference>
<dbReference type="Proteomes" id="UP000639338">
    <property type="component" value="Unassembled WGS sequence"/>
</dbReference>
<name>A0A835CNV5_APHGI</name>
<evidence type="ECO:0000313" key="2">
    <source>
        <dbReference type="EMBL" id="KAF7989914.1"/>
    </source>
</evidence>
<sequence>MTSNEIIKRKREEYEMQLFGFHSSIVYATLKSMIDEQMRRRLSKLFDFIENKYKEQIDDDTQRWLRDKKKLTKAYHQGTRYHLPAIENCVKRVINIPQHVLLEEDMVQSTQYTEIQYKNAECKLKDLQLKIKQAQMMNAFMKEELEIANDFEENIETVNSLCDVIEAQPNHQDVGKDLIKLLECHHDLKQNLEQPVDSESIYRNISTTKPSVHVDKRDLEFY</sequence>
<proteinExistence type="predicted"/>
<evidence type="ECO:0000313" key="3">
    <source>
        <dbReference type="Proteomes" id="UP000639338"/>
    </source>
</evidence>
<dbReference type="EMBL" id="JACMRX010000005">
    <property type="protein sequence ID" value="KAF7989914.1"/>
    <property type="molecule type" value="Genomic_DNA"/>
</dbReference>
<evidence type="ECO:0000256" key="1">
    <source>
        <dbReference type="SAM" id="Coils"/>
    </source>
</evidence>
<dbReference type="AlphaFoldDB" id="A0A835CNV5"/>
<organism evidence="2 3">
    <name type="scientific">Aphidius gifuensis</name>
    <name type="common">Parasitoid wasp</name>
    <dbReference type="NCBI Taxonomy" id="684658"/>
    <lineage>
        <taxon>Eukaryota</taxon>
        <taxon>Metazoa</taxon>
        <taxon>Ecdysozoa</taxon>
        <taxon>Arthropoda</taxon>
        <taxon>Hexapoda</taxon>
        <taxon>Insecta</taxon>
        <taxon>Pterygota</taxon>
        <taxon>Neoptera</taxon>
        <taxon>Endopterygota</taxon>
        <taxon>Hymenoptera</taxon>
        <taxon>Apocrita</taxon>
        <taxon>Ichneumonoidea</taxon>
        <taxon>Braconidae</taxon>
        <taxon>Aphidiinae</taxon>
        <taxon>Aphidius</taxon>
    </lineage>
</organism>
<protein>
    <submittedName>
        <fullName evidence="2">Uncharacterized protein</fullName>
    </submittedName>
</protein>
<gene>
    <name evidence="2" type="ORF">HCN44_008588</name>
</gene>
<keyword evidence="1" id="KW-0175">Coiled coil</keyword>
<keyword evidence="3" id="KW-1185">Reference proteome</keyword>
<comment type="caution">
    <text evidence="2">The sequence shown here is derived from an EMBL/GenBank/DDBJ whole genome shotgun (WGS) entry which is preliminary data.</text>
</comment>
<feature type="coiled-coil region" evidence="1">
    <location>
        <begin position="117"/>
        <end position="144"/>
    </location>
</feature>
<dbReference type="OrthoDB" id="1884855at2759"/>